<keyword evidence="1" id="KW-1133">Transmembrane helix</keyword>
<gene>
    <name evidence="2" type="ORF">ABC977_10465</name>
</gene>
<organism evidence="2 3">
    <name type="scientific">Thioalkalicoccus limnaeus</name>
    <dbReference type="NCBI Taxonomy" id="120681"/>
    <lineage>
        <taxon>Bacteria</taxon>
        <taxon>Pseudomonadati</taxon>
        <taxon>Pseudomonadota</taxon>
        <taxon>Gammaproteobacteria</taxon>
        <taxon>Chromatiales</taxon>
        <taxon>Chromatiaceae</taxon>
        <taxon>Thioalkalicoccus</taxon>
    </lineage>
</organism>
<proteinExistence type="predicted"/>
<feature type="transmembrane region" description="Helical" evidence="1">
    <location>
        <begin position="201"/>
        <end position="219"/>
    </location>
</feature>
<keyword evidence="3" id="KW-1185">Reference proteome</keyword>
<comment type="caution">
    <text evidence="2">The sequence shown here is derived from an EMBL/GenBank/DDBJ whole genome shotgun (WGS) entry which is preliminary data.</text>
</comment>
<sequence>MSLDGQGSAGLLSLSTRERWRAPRAAAIAGILFSVLLVTSLVLLRHAVPADPLEAGAWLETRADLVKLALNLVPFSGIAFLWFVGVLRDRLGEREDRLLATVFLGSAVLFLAMLFLSAAVAGGLIIAHAAEPERLLGSESFTVARAMTYEIMNVYAIKMAGVFMIVTSTVVLRTGFIARWLAFAGYGLAALLLFSGRHLEGILLVFPLWVFSVSVHILIDNLRGVATDDHSTRSIP</sequence>
<accession>A0ABV4BE84</accession>
<feature type="transmembrane region" description="Helical" evidence="1">
    <location>
        <begin position="146"/>
        <end position="165"/>
    </location>
</feature>
<keyword evidence="1" id="KW-0812">Transmembrane</keyword>
<dbReference type="Proteomes" id="UP001564408">
    <property type="component" value="Unassembled WGS sequence"/>
</dbReference>
<evidence type="ECO:0000313" key="3">
    <source>
        <dbReference type="Proteomes" id="UP001564408"/>
    </source>
</evidence>
<feature type="transmembrane region" description="Helical" evidence="1">
    <location>
        <begin position="177"/>
        <end position="195"/>
    </location>
</feature>
<keyword evidence="1" id="KW-0472">Membrane</keyword>
<protein>
    <recommendedName>
        <fullName evidence="4">DUF4386 family protein</fullName>
    </recommendedName>
</protein>
<feature type="transmembrane region" description="Helical" evidence="1">
    <location>
        <begin position="25"/>
        <end position="48"/>
    </location>
</feature>
<evidence type="ECO:0008006" key="4">
    <source>
        <dbReference type="Google" id="ProtNLM"/>
    </source>
</evidence>
<dbReference type="EMBL" id="JBDKXB010000012">
    <property type="protein sequence ID" value="MEY6432830.1"/>
    <property type="molecule type" value="Genomic_DNA"/>
</dbReference>
<evidence type="ECO:0000256" key="1">
    <source>
        <dbReference type="SAM" id="Phobius"/>
    </source>
</evidence>
<feature type="transmembrane region" description="Helical" evidence="1">
    <location>
        <begin position="68"/>
        <end position="87"/>
    </location>
</feature>
<reference evidence="2 3" key="1">
    <citation type="submission" date="2024-05" db="EMBL/GenBank/DDBJ databases">
        <title>Genome Sequence and Characterization of the New Strain Purple Sulfur Bacterium of Genus Thioalkalicoccus.</title>
        <authorList>
            <person name="Bryantseva I.A."/>
            <person name="Kyndt J.A."/>
            <person name="Imhoff J.F."/>
        </authorList>
    </citation>
    <scope>NUCLEOTIDE SEQUENCE [LARGE SCALE GENOMIC DNA]</scope>
    <source>
        <strain evidence="2 3">Um2</strain>
    </source>
</reference>
<feature type="transmembrane region" description="Helical" evidence="1">
    <location>
        <begin position="99"/>
        <end position="126"/>
    </location>
</feature>
<name>A0ABV4BE84_9GAMM</name>
<dbReference type="RefSeq" id="WP_369667216.1">
    <property type="nucleotide sequence ID" value="NZ_JBDKXB010000012.1"/>
</dbReference>
<evidence type="ECO:0000313" key="2">
    <source>
        <dbReference type="EMBL" id="MEY6432830.1"/>
    </source>
</evidence>